<dbReference type="EMBL" id="AUZY01008194">
    <property type="protein sequence ID" value="EQD47055.1"/>
    <property type="molecule type" value="Genomic_DNA"/>
</dbReference>
<feature type="domain" description="PurM-like C-terminal" evidence="10">
    <location>
        <begin position="186"/>
        <end position="340"/>
    </location>
</feature>
<reference evidence="12" key="1">
    <citation type="submission" date="2013-08" db="EMBL/GenBank/DDBJ databases">
        <authorList>
            <person name="Mendez C."/>
            <person name="Richter M."/>
            <person name="Ferrer M."/>
            <person name="Sanchez J."/>
        </authorList>
    </citation>
    <scope>NUCLEOTIDE SEQUENCE</scope>
</reference>
<feature type="region of interest" description="Disordered" evidence="8">
    <location>
        <begin position="364"/>
        <end position="386"/>
    </location>
</feature>
<keyword evidence="7" id="KW-0460">Magnesium</keyword>
<feature type="domain" description="Phosphoribosylformylglycinamidine synthase linker" evidence="11">
    <location>
        <begin position="4"/>
        <end position="27"/>
    </location>
</feature>
<evidence type="ECO:0000256" key="1">
    <source>
        <dbReference type="ARBA" id="ARBA00022490"/>
    </source>
</evidence>
<dbReference type="PANTHER" id="PTHR43555">
    <property type="entry name" value="PHOSPHORIBOSYLFORMYLGLYCINAMIDINE SYNTHASE SUBUNIT PURL"/>
    <property type="match status" value="1"/>
</dbReference>
<evidence type="ECO:0000259" key="11">
    <source>
        <dbReference type="Pfam" id="PF18072"/>
    </source>
</evidence>
<dbReference type="GO" id="GO:0046872">
    <property type="term" value="F:metal ion binding"/>
    <property type="evidence" value="ECO:0007669"/>
    <property type="project" value="UniProtKB-KW"/>
</dbReference>
<sequence>YAREGREPTRVELAGLAQSWSEHCSYKSSRPLLKEHFGKLPPDRRVLARGDAGVVALDDEWAYVLRIESHNHPSAVEPYGGAATGIGGILRDVLAMGAKPVALVDPLFFGPLQGPHRPLPAGIKPSRYLFENVVAGIRDYGNRVGVPTVAGSVLFDPAYTVNPLVNVGCVGVLPRSRLLPNRATAAGQVLVLVGGRTGRDGIGGVAFASRELTAGSAEESRGAVQLGNPILKEPLIHACLESADRHLIAGMKDLGGGGLATASGELVHAGGFGQELRLDRVPLREKGLQPWEIWISESQERMILAVEPRKVPALLAIFKRWDVPATPIGQVTAGNRERLFHGRRLVGEMDLAFRLDPPVPVLVRSPLPGPARGPPAASGGPRAGDR</sequence>
<accession>T1AYA2</accession>
<comment type="caution">
    <text evidence="12">The sequence shown here is derived from an EMBL/GenBank/DDBJ whole genome shotgun (WGS) entry which is preliminary data.</text>
</comment>
<dbReference type="InterPro" id="IPR041609">
    <property type="entry name" value="PurL_linker"/>
</dbReference>
<evidence type="ECO:0000256" key="2">
    <source>
        <dbReference type="ARBA" id="ARBA00022598"/>
    </source>
</evidence>
<dbReference type="GO" id="GO:0006189">
    <property type="term" value="P:'de novo' IMP biosynthetic process"/>
    <property type="evidence" value="ECO:0007669"/>
    <property type="project" value="InterPro"/>
</dbReference>
<dbReference type="HAMAP" id="MF_00420">
    <property type="entry name" value="PurL_2"/>
    <property type="match status" value="1"/>
</dbReference>
<dbReference type="InterPro" id="IPR016188">
    <property type="entry name" value="PurM-like_N"/>
</dbReference>
<dbReference type="InterPro" id="IPR010074">
    <property type="entry name" value="PRibForGlyAmidine_synth_PurL"/>
</dbReference>
<keyword evidence="3" id="KW-0479">Metal-binding</keyword>
<proteinExistence type="inferred from homology"/>
<evidence type="ECO:0000256" key="7">
    <source>
        <dbReference type="ARBA" id="ARBA00022842"/>
    </source>
</evidence>
<evidence type="ECO:0000256" key="4">
    <source>
        <dbReference type="ARBA" id="ARBA00022741"/>
    </source>
</evidence>
<dbReference type="AlphaFoldDB" id="T1AYA2"/>
<evidence type="ECO:0000259" key="9">
    <source>
        <dbReference type="Pfam" id="PF00586"/>
    </source>
</evidence>
<keyword evidence="2" id="KW-0436">Ligase</keyword>
<evidence type="ECO:0000256" key="3">
    <source>
        <dbReference type="ARBA" id="ARBA00022723"/>
    </source>
</evidence>
<evidence type="ECO:0000256" key="5">
    <source>
        <dbReference type="ARBA" id="ARBA00022755"/>
    </source>
</evidence>
<evidence type="ECO:0000313" key="12">
    <source>
        <dbReference type="EMBL" id="EQD47055.1"/>
    </source>
</evidence>
<dbReference type="InterPro" id="IPR010918">
    <property type="entry name" value="PurM-like_C_dom"/>
</dbReference>
<evidence type="ECO:0000256" key="8">
    <source>
        <dbReference type="SAM" id="MobiDB-lite"/>
    </source>
</evidence>
<dbReference type="InterPro" id="IPR036921">
    <property type="entry name" value="PurM-like_N_sf"/>
</dbReference>
<dbReference type="CDD" id="cd02203">
    <property type="entry name" value="PurL_repeat1"/>
    <property type="match status" value="1"/>
</dbReference>
<dbReference type="GO" id="GO:0005524">
    <property type="term" value="F:ATP binding"/>
    <property type="evidence" value="ECO:0007669"/>
    <property type="project" value="UniProtKB-KW"/>
</dbReference>
<organism evidence="12">
    <name type="scientific">mine drainage metagenome</name>
    <dbReference type="NCBI Taxonomy" id="410659"/>
    <lineage>
        <taxon>unclassified sequences</taxon>
        <taxon>metagenomes</taxon>
        <taxon>ecological metagenomes</taxon>
    </lineage>
</organism>
<dbReference type="Pfam" id="PF00586">
    <property type="entry name" value="AIRS"/>
    <property type="match status" value="1"/>
</dbReference>
<feature type="non-terminal residue" evidence="12">
    <location>
        <position position="386"/>
    </location>
</feature>
<protein>
    <submittedName>
        <fullName evidence="12">Phosphoribosylformylglycinamidine synthase II</fullName>
    </submittedName>
</protein>
<feature type="domain" description="PurM-like N-terminal" evidence="9">
    <location>
        <begin position="50"/>
        <end position="172"/>
    </location>
</feature>
<dbReference type="InterPro" id="IPR036676">
    <property type="entry name" value="PurM-like_C_sf"/>
</dbReference>
<keyword evidence="5" id="KW-0658">Purine biosynthesis</keyword>
<dbReference type="SUPFAM" id="SSF56042">
    <property type="entry name" value="PurM C-terminal domain-like"/>
    <property type="match status" value="1"/>
</dbReference>
<keyword evidence="4" id="KW-0547">Nucleotide-binding</keyword>
<keyword evidence="6" id="KW-0067">ATP-binding</keyword>
<evidence type="ECO:0000259" key="10">
    <source>
        <dbReference type="Pfam" id="PF02769"/>
    </source>
</evidence>
<evidence type="ECO:0000256" key="6">
    <source>
        <dbReference type="ARBA" id="ARBA00022840"/>
    </source>
</evidence>
<dbReference type="SUPFAM" id="SSF55326">
    <property type="entry name" value="PurM N-terminal domain-like"/>
    <property type="match status" value="1"/>
</dbReference>
<dbReference type="Gene3D" id="3.30.1330.10">
    <property type="entry name" value="PurM-like, N-terminal domain"/>
    <property type="match status" value="1"/>
</dbReference>
<dbReference type="Pfam" id="PF18072">
    <property type="entry name" value="FGAR-AT_linker"/>
    <property type="match status" value="1"/>
</dbReference>
<feature type="non-terminal residue" evidence="12">
    <location>
        <position position="1"/>
    </location>
</feature>
<dbReference type="Pfam" id="PF02769">
    <property type="entry name" value="AIRS_C"/>
    <property type="match status" value="1"/>
</dbReference>
<dbReference type="GO" id="GO:0004642">
    <property type="term" value="F:phosphoribosylformylglycinamidine synthase activity"/>
    <property type="evidence" value="ECO:0007669"/>
    <property type="project" value="InterPro"/>
</dbReference>
<dbReference type="Gene3D" id="3.90.650.10">
    <property type="entry name" value="PurM-like C-terminal domain"/>
    <property type="match status" value="1"/>
</dbReference>
<gene>
    <name evidence="12" type="ORF">B1B_12506</name>
</gene>
<keyword evidence="1" id="KW-0963">Cytoplasm</keyword>
<reference evidence="12" key="2">
    <citation type="journal article" date="2014" name="ISME J.">
        <title>Microbial stratification in low pH oxic and suboxic macroscopic growths along an acid mine drainage.</title>
        <authorList>
            <person name="Mendez-Garcia C."/>
            <person name="Mesa V."/>
            <person name="Sprenger R.R."/>
            <person name="Richter M."/>
            <person name="Diez M.S."/>
            <person name="Solano J."/>
            <person name="Bargiela R."/>
            <person name="Golyshina O.V."/>
            <person name="Manteca A."/>
            <person name="Ramos J.L."/>
            <person name="Gallego J.R."/>
            <person name="Llorente I."/>
            <person name="Martins Dos Santos V.A."/>
            <person name="Jensen O.N."/>
            <person name="Pelaez A.I."/>
            <person name="Sanchez J."/>
            <person name="Ferrer M."/>
        </authorList>
    </citation>
    <scope>NUCLEOTIDE SEQUENCE</scope>
</reference>
<dbReference type="PANTHER" id="PTHR43555:SF1">
    <property type="entry name" value="PHOSPHORIBOSYLFORMYLGLYCINAMIDINE SYNTHASE SUBUNIT PURL"/>
    <property type="match status" value="1"/>
</dbReference>
<name>T1AYA2_9ZZZZ</name>